<feature type="transmembrane region" description="Helical" evidence="7">
    <location>
        <begin position="365"/>
        <end position="386"/>
    </location>
</feature>
<evidence type="ECO:0000256" key="4">
    <source>
        <dbReference type="ARBA" id="ARBA00022692"/>
    </source>
</evidence>
<feature type="transmembrane region" description="Helical" evidence="7">
    <location>
        <begin position="243"/>
        <end position="266"/>
    </location>
</feature>
<feature type="transmembrane region" description="Helical" evidence="7">
    <location>
        <begin position="12"/>
        <end position="30"/>
    </location>
</feature>
<evidence type="ECO:0000256" key="7">
    <source>
        <dbReference type="SAM" id="Phobius"/>
    </source>
</evidence>
<evidence type="ECO:0008006" key="9">
    <source>
        <dbReference type="Google" id="ProtNLM"/>
    </source>
</evidence>
<protein>
    <recommendedName>
        <fullName evidence="9">Major facilitator superfamily (MFS) profile domain-containing protein</fullName>
    </recommendedName>
</protein>
<dbReference type="GO" id="GO:0022857">
    <property type="term" value="F:transmembrane transporter activity"/>
    <property type="evidence" value="ECO:0007669"/>
    <property type="project" value="InterPro"/>
</dbReference>
<sequence>MTTGAARGAHRWALFALAFIASALVAGTVYGWPPLRRLLLEEDSNASEKALGAVFTAGSWSVQGGRFVAGISRDHFGTRFTCCVCLACVVAGAVMIALAKVGDDASLTAGMFAVGLGSGVQLCVQPVAVLFPEYSSTIMSALSGAFQISGLVFLALTAGGDRKIGFLVFAGCAAALLATCAFALPRGTSFLETPAAVDDDDDDDDSSTRGPEDVPVAVVVVPTRKEGLMNGETRREQMLSSEFIGLVAWFTIVVCPAQFFISTIGYQMEQKGDVNGSYSSIFSATYGAVAIFAAVGGRVADAVGCGACQGFATACIAVSFAILALPSSAGLEVQGLGMTVYSLGRLFIFAMYFSNIGRRFGFVNYGTLAGVGLLISAIWSLLQYPLLAWAVDSSATGANVLCMCMLCATMPYTVWLAKRERLERIERRKS</sequence>
<keyword evidence="6 7" id="KW-0472">Membrane</keyword>
<evidence type="ECO:0000256" key="2">
    <source>
        <dbReference type="ARBA" id="ARBA00006595"/>
    </source>
</evidence>
<dbReference type="InterPro" id="IPR052599">
    <property type="entry name" value="SLC43A_AATransporter"/>
</dbReference>
<comment type="subcellular location">
    <subcellularLocation>
        <location evidence="1">Membrane</location>
        <topology evidence="1">Multi-pass membrane protein</topology>
    </subcellularLocation>
</comment>
<evidence type="ECO:0000313" key="8">
    <source>
        <dbReference type="EMBL" id="CAD8809379.1"/>
    </source>
</evidence>
<dbReference type="SUPFAM" id="SSF103473">
    <property type="entry name" value="MFS general substrate transporter"/>
    <property type="match status" value="1"/>
</dbReference>
<dbReference type="GO" id="GO:0016020">
    <property type="term" value="C:membrane"/>
    <property type="evidence" value="ECO:0007669"/>
    <property type="project" value="UniProtKB-SubCell"/>
</dbReference>
<dbReference type="AlphaFoldDB" id="A0A7S0WDR0"/>
<dbReference type="InterPro" id="IPR011701">
    <property type="entry name" value="MFS"/>
</dbReference>
<dbReference type="Pfam" id="PF07690">
    <property type="entry name" value="MFS_1"/>
    <property type="match status" value="1"/>
</dbReference>
<evidence type="ECO:0000256" key="5">
    <source>
        <dbReference type="ARBA" id="ARBA00022989"/>
    </source>
</evidence>
<feature type="transmembrane region" description="Helical" evidence="7">
    <location>
        <begin position="80"/>
        <end position="99"/>
    </location>
</feature>
<dbReference type="PANTHER" id="PTHR20772:SF2">
    <property type="entry name" value="PROTEIN FMP42"/>
    <property type="match status" value="1"/>
</dbReference>
<dbReference type="InterPro" id="IPR036259">
    <property type="entry name" value="MFS_trans_sf"/>
</dbReference>
<keyword evidence="3" id="KW-0813">Transport</keyword>
<name>A0A7S0WDR0_9CHLO</name>
<feature type="transmembrane region" description="Helical" evidence="7">
    <location>
        <begin position="50"/>
        <end position="68"/>
    </location>
</feature>
<gene>
    <name evidence="8" type="ORF">OMED0930_LOCUS472</name>
</gene>
<organism evidence="8">
    <name type="scientific">Ostreococcus mediterraneus</name>
    <dbReference type="NCBI Taxonomy" id="1486918"/>
    <lineage>
        <taxon>Eukaryota</taxon>
        <taxon>Viridiplantae</taxon>
        <taxon>Chlorophyta</taxon>
        <taxon>Mamiellophyceae</taxon>
        <taxon>Mamiellales</taxon>
        <taxon>Bathycoccaceae</taxon>
        <taxon>Ostreococcus</taxon>
    </lineage>
</organism>
<feature type="transmembrane region" description="Helical" evidence="7">
    <location>
        <begin position="302"/>
        <end position="323"/>
    </location>
</feature>
<evidence type="ECO:0000256" key="1">
    <source>
        <dbReference type="ARBA" id="ARBA00004141"/>
    </source>
</evidence>
<keyword evidence="5 7" id="KW-1133">Transmembrane helix</keyword>
<dbReference type="Gene3D" id="1.20.1250.20">
    <property type="entry name" value="MFS general substrate transporter like domains"/>
    <property type="match status" value="1"/>
</dbReference>
<feature type="transmembrane region" description="Helical" evidence="7">
    <location>
        <begin position="111"/>
        <end position="131"/>
    </location>
</feature>
<feature type="transmembrane region" description="Helical" evidence="7">
    <location>
        <begin position="138"/>
        <end position="158"/>
    </location>
</feature>
<accession>A0A7S0WDR0</accession>
<reference evidence="8" key="1">
    <citation type="submission" date="2021-01" db="EMBL/GenBank/DDBJ databases">
        <authorList>
            <person name="Corre E."/>
            <person name="Pelletier E."/>
            <person name="Niang G."/>
            <person name="Scheremetjew M."/>
            <person name="Finn R."/>
            <person name="Kale V."/>
            <person name="Holt S."/>
            <person name="Cochrane G."/>
            <person name="Meng A."/>
            <person name="Brown T."/>
            <person name="Cohen L."/>
        </authorList>
    </citation>
    <scope>NUCLEOTIDE SEQUENCE</scope>
    <source>
        <strain evidence="8">Clade-D-RCC1621</strain>
    </source>
</reference>
<dbReference type="PANTHER" id="PTHR20772">
    <property type="entry name" value="PROTEIN FMP42"/>
    <property type="match status" value="1"/>
</dbReference>
<dbReference type="EMBL" id="HBFO01000692">
    <property type="protein sequence ID" value="CAD8809379.1"/>
    <property type="molecule type" value="Transcribed_RNA"/>
</dbReference>
<keyword evidence="4 7" id="KW-0812">Transmembrane</keyword>
<proteinExistence type="inferred from homology"/>
<feature type="transmembrane region" description="Helical" evidence="7">
    <location>
        <begin position="335"/>
        <end position="353"/>
    </location>
</feature>
<evidence type="ECO:0000256" key="6">
    <source>
        <dbReference type="ARBA" id="ARBA00023136"/>
    </source>
</evidence>
<comment type="similarity">
    <text evidence="2">Belongs to the SLC43A transporter (TC 2.A.1.44) family.</text>
</comment>
<evidence type="ECO:0000256" key="3">
    <source>
        <dbReference type="ARBA" id="ARBA00022448"/>
    </source>
</evidence>
<feature type="transmembrane region" description="Helical" evidence="7">
    <location>
        <begin position="398"/>
        <end position="417"/>
    </location>
</feature>
<feature type="transmembrane region" description="Helical" evidence="7">
    <location>
        <begin position="164"/>
        <end position="184"/>
    </location>
</feature>
<feature type="transmembrane region" description="Helical" evidence="7">
    <location>
        <begin position="278"/>
        <end position="295"/>
    </location>
</feature>